<dbReference type="SUPFAM" id="SSF81321">
    <property type="entry name" value="Family A G protein-coupled receptor-like"/>
    <property type="match status" value="1"/>
</dbReference>
<evidence type="ECO:0000256" key="4">
    <source>
        <dbReference type="ARBA" id="ARBA00023040"/>
    </source>
</evidence>
<evidence type="ECO:0000256" key="2">
    <source>
        <dbReference type="ARBA" id="ARBA00022692"/>
    </source>
</evidence>
<dbReference type="PROSITE" id="PS50262">
    <property type="entry name" value="G_PROTEIN_RECEP_F1_2"/>
    <property type="match status" value="1"/>
</dbReference>
<dbReference type="EMBL" id="JH818724">
    <property type="protein sequence ID" value="EKC19076.1"/>
    <property type="molecule type" value="Genomic_DNA"/>
</dbReference>
<proteinExistence type="predicted"/>
<dbReference type="PANTHER" id="PTHR24243:SF224">
    <property type="entry name" value="G-PROTEIN COUPLED RECEPTOR 19-RELATED"/>
    <property type="match status" value="1"/>
</dbReference>
<protein>
    <submittedName>
        <fullName evidence="9">Rhodopsin, GQ-coupled</fullName>
    </submittedName>
</protein>
<dbReference type="InterPro" id="IPR000276">
    <property type="entry name" value="GPCR_Rhodpsn"/>
</dbReference>
<reference evidence="9" key="1">
    <citation type="journal article" date="2012" name="Nature">
        <title>The oyster genome reveals stress adaptation and complexity of shell formation.</title>
        <authorList>
            <person name="Zhang G."/>
            <person name="Fang X."/>
            <person name="Guo X."/>
            <person name="Li L."/>
            <person name="Luo R."/>
            <person name="Xu F."/>
            <person name="Yang P."/>
            <person name="Zhang L."/>
            <person name="Wang X."/>
            <person name="Qi H."/>
            <person name="Xiong Z."/>
            <person name="Que H."/>
            <person name="Xie Y."/>
            <person name="Holland P.W."/>
            <person name="Paps J."/>
            <person name="Zhu Y."/>
            <person name="Wu F."/>
            <person name="Chen Y."/>
            <person name="Wang J."/>
            <person name="Peng C."/>
            <person name="Meng J."/>
            <person name="Yang L."/>
            <person name="Liu J."/>
            <person name="Wen B."/>
            <person name="Zhang N."/>
            <person name="Huang Z."/>
            <person name="Zhu Q."/>
            <person name="Feng Y."/>
            <person name="Mount A."/>
            <person name="Hedgecock D."/>
            <person name="Xu Z."/>
            <person name="Liu Y."/>
            <person name="Domazet-Loso T."/>
            <person name="Du Y."/>
            <person name="Sun X."/>
            <person name="Zhang S."/>
            <person name="Liu B."/>
            <person name="Cheng P."/>
            <person name="Jiang X."/>
            <person name="Li J."/>
            <person name="Fan D."/>
            <person name="Wang W."/>
            <person name="Fu W."/>
            <person name="Wang T."/>
            <person name="Wang B."/>
            <person name="Zhang J."/>
            <person name="Peng Z."/>
            <person name="Li Y."/>
            <person name="Li N."/>
            <person name="Wang J."/>
            <person name="Chen M."/>
            <person name="He Y."/>
            <person name="Tan F."/>
            <person name="Song X."/>
            <person name="Zheng Q."/>
            <person name="Huang R."/>
            <person name="Yang H."/>
            <person name="Du X."/>
            <person name="Chen L."/>
            <person name="Yang M."/>
            <person name="Gaffney P.M."/>
            <person name="Wang S."/>
            <person name="Luo L."/>
            <person name="She Z."/>
            <person name="Ming Y."/>
            <person name="Huang W."/>
            <person name="Zhang S."/>
            <person name="Huang B."/>
            <person name="Zhang Y."/>
            <person name="Qu T."/>
            <person name="Ni P."/>
            <person name="Miao G."/>
            <person name="Wang J."/>
            <person name="Wang Q."/>
            <person name="Steinberg C.E."/>
            <person name="Wang H."/>
            <person name="Li N."/>
            <person name="Qian L."/>
            <person name="Zhang G."/>
            <person name="Li Y."/>
            <person name="Yang H."/>
            <person name="Liu X."/>
            <person name="Wang J."/>
            <person name="Yin Y."/>
            <person name="Wang J."/>
        </authorList>
    </citation>
    <scope>NUCLEOTIDE SEQUENCE [LARGE SCALE GENOMIC DNA]</scope>
    <source>
        <strain evidence="9">05x7-T-G4-1.051#20</strain>
    </source>
</reference>
<evidence type="ECO:0000256" key="6">
    <source>
        <dbReference type="ARBA" id="ARBA00023170"/>
    </source>
</evidence>
<gene>
    <name evidence="9" type="ORF">CGI_10009765</name>
</gene>
<keyword evidence="6" id="KW-0675">Receptor</keyword>
<evidence type="ECO:0000256" key="3">
    <source>
        <dbReference type="ARBA" id="ARBA00022989"/>
    </source>
</evidence>
<dbReference type="CDD" id="cd00637">
    <property type="entry name" value="7tm_classA_rhodopsin-like"/>
    <property type="match status" value="1"/>
</dbReference>
<dbReference type="PANTHER" id="PTHR24243">
    <property type="entry name" value="G-PROTEIN COUPLED RECEPTOR"/>
    <property type="match status" value="1"/>
</dbReference>
<keyword evidence="7" id="KW-0807">Transducer</keyword>
<evidence type="ECO:0000256" key="7">
    <source>
        <dbReference type="ARBA" id="ARBA00023224"/>
    </source>
</evidence>
<dbReference type="AlphaFoldDB" id="K1QC96"/>
<dbReference type="Pfam" id="PF00001">
    <property type="entry name" value="7tm_1"/>
    <property type="match status" value="1"/>
</dbReference>
<evidence type="ECO:0000313" key="9">
    <source>
        <dbReference type="EMBL" id="EKC19076.1"/>
    </source>
</evidence>
<keyword evidence="5" id="KW-0472">Membrane</keyword>
<dbReference type="GO" id="GO:0004930">
    <property type="term" value="F:G protein-coupled receptor activity"/>
    <property type="evidence" value="ECO:0007669"/>
    <property type="project" value="UniProtKB-KW"/>
</dbReference>
<keyword evidence="3" id="KW-1133">Transmembrane helix</keyword>
<keyword evidence="4" id="KW-0297">G-protein coupled receptor</keyword>
<dbReference type="HOGENOM" id="CLU_035647_1_1_1"/>
<name>K1QC96_MAGGI</name>
<sequence length="381" mass="44105">MKDMENITDKTLLEEWNSILLHQLLFNTVILWVYCAVGIVGNTVVLFFYSFRIKGKLEDRFLIPHLAFFDLLATIFTTIDKTLDNIFPVMYPNHRLCQISNFTSRVFAATGDGVLLLIAFQRYYRICRPFQIQRPLPNDRVCLILIFMAAVVLNSPVFLFYDLHQVPHRDHDVIGYRCDHIHHNVQFSSVMVGYDIFVFILIVVAMVTIIVLYVFIARAIKRSAVNSKKQSTGKSPSSEVNQSNIKEITSETNECLFKSTADDKSEKSVNCTKRNSSVASLGKLASLTVALRNNYQTNRFSYMFMTIALLFIITYIPSNILKMCELHHPEMWIELPHWRLHVYLIFRQGYILNHVVNPFVYGLFDSGFRRDLVRSLKCSKT</sequence>
<evidence type="ECO:0000259" key="8">
    <source>
        <dbReference type="PROSITE" id="PS50262"/>
    </source>
</evidence>
<accession>K1QC96</accession>
<comment type="subcellular location">
    <subcellularLocation>
        <location evidence="1">Membrane</location>
        <topology evidence="1">Multi-pass membrane protein</topology>
    </subcellularLocation>
</comment>
<feature type="domain" description="G-protein coupled receptors family 1 profile" evidence="8">
    <location>
        <begin position="41"/>
        <end position="361"/>
    </location>
</feature>
<evidence type="ECO:0000256" key="1">
    <source>
        <dbReference type="ARBA" id="ARBA00004141"/>
    </source>
</evidence>
<dbReference type="InterPro" id="IPR017452">
    <property type="entry name" value="GPCR_Rhodpsn_7TM"/>
</dbReference>
<keyword evidence="2" id="KW-0812">Transmembrane</keyword>
<organism evidence="9">
    <name type="scientific">Magallana gigas</name>
    <name type="common">Pacific oyster</name>
    <name type="synonym">Crassostrea gigas</name>
    <dbReference type="NCBI Taxonomy" id="29159"/>
    <lineage>
        <taxon>Eukaryota</taxon>
        <taxon>Metazoa</taxon>
        <taxon>Spiralia</taxon>
        <taxon>Lophotrochozoa</taxon>
        <taxon>Mollusca</taxon>
        <taxon>Bivalvia</taxon>
        <taxon>Autobranchia</taxon>
        <taxon>Pteriomorphia</taxon>
        <taxon>Ostreida</taxon>
        <taxon>Ostreoidea</taxon>
        <taxon>Ostreidae</taxon>
        <taxon>Magallana</taxon>
    </lineage>
</organism>
<dbReference type="PRINTS" id="PR00237">
    <property type="entry name" value="GPCRRHODOPSN"/>
</dbReference>
<dbReference type="InParanoid" id="K1QC96"/>
<dbReference type="GO" id="GO:0005886">
    <property type="term" value="C:plasma membrane"/>
    <property type="evidence" value="ECO:0007669"/>
    <property type="project" value="TreeGrafter"/>
</dbReference>
<evidence type="ECO:0000256" key="5">
    <source>
        <dbReference type="ARBA" id="ARBA00023136"/>
    </source>
</evidence>
<dbReference type="Gene3D" id="1.20.1070.10">
    <property type="entry name" value="Rhodopsin 7-helix transmembrane proteins"/>
    <property type="match status" value="1"/>
</dbReference>